<name>A0ABU6T2V3_9FABA</name>
<reference evidence="2 3" key="1">
    <citation type="journal article" date="2023" name="Plants (Basel)">
        <title>Bridging the Gap: Combining Genomics and Transcriptomics Approaches to Understand Stylosanthes scabra, an Orphan Legume from the Brazilian Caatinga.</title>
        <authorList>
            <person name="Ferreira-Neto J.R.C."/>
            <person name="da Silva M.D."/>
            <person name="Binneck E."/>
            <person name="de Melo N.F."/>
            <person name="da Silva R.H."/>
            <person name="de Melo A.L.T.M."/>
            <person name="Pandolfi V."/>
            <person name="Bustamante F.O."/>
            <person name="Brasileiro-Vidal A.C."/>
            <person name="Benko-Iseppon A.M."/>
        </authorList>
    </citation>
    <scope>NUCLEOTIDE SEQUENCE [LARGE SCALE GENOMIC DNA]</scope>
    <source>
        <tissue evidence="2">Leaves</tissue>
    </source>
</reference>
<evidence type="ECO:0000256" key="1">
    <source>
        <dbReference type="SAM" id="Phobius"/>
    </source>
</evidence>
<evidence type="ECO:0000313" key="2">
    <source>
        <dbReference type="EMBL" id="MED6143012.1"/>
    </source>
</evidence>
<keyword evidence="3" id="KW-1185">Reference proteome</keyword>
<gene>
    <name evidence="2" type="ORF">PIB30_002834</name>
</gene>
<keyword evidence="1" id="KW-1133">Transmembrane helix</keyword>
<proteinExistence type="predicted"/>
<evidence type="ECO:0000313" key="3">
    <source>
        <dbReference type="Proteomes" id="UP001341840"/>
    </source>
</evidence>
<dbReference type="Proteomes" id="UP001341840">
    <property type="component" value="Unassembled WGS sequence"/>
</dbReference>
<organism evidence="2 3">
    <name type="scientific">Stylosanthes scabra</name>
    <dbReference type="NCBI Taxonomy" id="79078"/>
    <lineage>
        <taxon>Eukaryota</taxon>
        <taxon>Viridiplantae</taxon>
        <taxon>Streptophyta</taxon>
        <taxon>Embryophyta</taxon>
        <taxon>Tracheophyta</taxon>
        <taxon>Spermatophyta</taxon>
        <taxon>Magnoliopsida</taxon>
        <taxon>eudicotyledons</taxon>
        <taxon>Gunneridae</taxon>
        <taxon>Pentapetalae</taxon>
        <taxon>rosids</taxon>
        <taxon>fabids</taxon>
        <taxon>Fabales</taxon>
        <taxon>Fabaceae</taxon>
        <taxon>Papilionoideae</taxon>
        <taxon>50 kb inversion clade</taxon>
        <taxon>dalbergioids sensu lato</taxon>
        <taxon>Dalbergieae</taxon>
        <taxon>Pterocarpus clade</taxon>
        <taxon>Stylosanthes</taxon>
    </lineage>
</organism>
<dbReference type="PANTHER" id="PTHR46477">
    <property type="entry name" value="CYSTEINE/HISTIDINE-RICH C1 DOMAIN FAMILY PROTEIN"/>
    <property type="match status" value="1"/>
</dbReference>
<keyword evidence="1" id="KW-0812">Transmembrane</keyword>
<dbReference type="PANTHER" id="PTHR46477:SF15">
    <property type="entry name" value="CYSTEINE_HISTIDINE-RICH C1 DOMAIN PROTEIN"/>
    <property type="match status" value="1"/>
</dbReference>
<keyword evidence="1" id="KW-0472">Membrane</keyword>
<comment type="caution">
    <text evidence="2">The sequence shown here is derived from an EMBL/GenBank/DDBJ whole genome shotgun (WGS) entry which is preliminary data.</text>
</comment>
<sequence>MEVKGFVYHHREPSKDLYDTGLDLHPCCLKLKERIISDEESSIRLTLQRDVPKKCVQCKHHKVKGDSRVGGWSYLSSDGDCFHVSCFKKLILETLQKEGFSDGKEVIVASSKNDRVHKVGGISNSAGLKIAEVVAKTATTVIIKLLFSLLIGGGHPIAVLPAFLGLLAASFH</sequence>
<feature type="transmembrane region" description="Helical" evidence="1">
    <location>
        <begin position="145"/>
        <end position="169"/>
    </location>
</feature>
<accession>A0ABU6T2V3</accession>
<protein>
    <submittedName>
        <fullName evidence="2">Uncharacterized protein</fullName>
    </submittedName>
</protein>
<dbReference type="EMBL" id="JASCZI010090626">
    <property type="protein sequence ID" value="MED6143012.1"/>
    <property type="molecule type" value="Genomic_DNA"/>
</dbReference>